<keyword evidence="1" id="KW-0805">Transcription regulation</keyword>
<evidence type="ECO:0000313" key="6">
    <source>
        <dbReference type="EMBL" id="UGS27037.1"/>
    </source>
</evidence>
<evidence type="ECO:0000256" key="2">
    <source>
        <dbReference type="ARBA" id="ARBA00023125"/>
    </source>
</evidence>
<dbReference type="InterPro" id="IPR001647">
    <property type="entry name" value="HTH_TetR"/>
</dbReference>
<organism evidence="6 7">
    <name type="scientific">Microbacterium resistens</name>
    <dbReference type="NCBI Taxonomy" id="156977"/>
    <lineage>
        <taxon>Bacteria</taxon>
        <taxon>Bacillati</taxon>
        <taxon>Actinomycetota</taxon>
        <taxon>Actinomycetes</taxon>
        <taxon>Micrococcales</taxon>
        <taxon>Microbacteriaceae</taxon>
        <taxon>Microbacterium</taxon>
    </lineage>
</organism>
<dbReference type="Proteomes" id="UP001199642">
    <property type="component" value="Chromosome"/>
</dbReference>
<dbReference type="PRINTS" id="PR00455">
    <property type="entry name" value="HTHTETR"/>
</dbReference>
<protein>
    <submittedName>
        <fullName evidence="6">TetR/AcrR family transcriptional regulator</fullName>
    </submittedName>
</protein>
<gene>
    <name evidence="6" type="ORF">K8F61_02155</name>
</gene>
<feature type="DNA-binding region" description="H-T-H motif" evidence="4">
    <location>
        <begin position="38"/>
        <end position="57"/>
    </location>
</feature>
<accession>A0ABY3RX89</accession>
<proteinExistence type="predicted"/>
<evidence type="ECO:0000313" key="7">
    <source>
        <dbReference type="Proteomes" id="UP001199642"/>
    </source>
</evidence>
<keyword evidence="7" id="KW-1185">Reference proteome</keyword>
<dbReference type="PANTHER" id="PTHR30055:SF234">
    <property type="entry name" value="HTH-TYPE TRANSCRIPTIONAL REGULATOR BETI"/>
    <property type="match status" value="1"/>
</dbReference>
<name>A0ABY3RX89_9MICO</name>
<dbReference type="PROSITE" id="PS50977">
    <property type="entry name" value="HTH_TETR_2"/>
    <property type="match status" value="1"/>
</dbReference>
<dbReference type="SUPFAM" id="SSF48498">
    <property type="entry name" value="Tetracyclin repressor-like, C-terminal domain"/>
    <property type="match status" value="1"/>
</dbReference>
<dbReference type="InterPro" id="IPR009057">
    <property type="entry name" value="Homeodomain-like_sf"/>
</dbReference>
<evidence type="ECO:0000256" key="4">
    <source>
        <dbReference type="PROSITE-ProRule" id="PRU00335"/>
    </source>
</evidence>
<dbReference type="Gene3D" id="1.10.357.10">
    <property type="entry name" value="Tetracycline Repressor, domain 2"/>
    <property type="match status" value="1"/>
</dbReference>
<dbReference type="RefSeq" id="WP_231820538.1">
    <property type="nucleotide sequence ID" value="NZ_CP082781.1"/>
</dbReference>
<evidence type="ECO:0000256" key="3">
    <source>
        <dbReference type="ARBA" id="ARBA00023163"/>
    </source>
</evidence>
<reference evidence="6 7" key="1">
    <citation type="submission" date="2023-01" db="EMBL/GenBank/DDBJ databases">
        <title>Characterization of estradiol degrading bacteria Microbacterium sp. MZT7 and reveal degrading genes through genome analysis.</title>
        <authorList>
            <person name="Hao P."/>
            <person name="Gao Y."/>
        </authorList>
    </citation>
    <scope>NUCLEOTIDE SEQUENCE [LARGE SCALE GENOMIC DNA]</scope>
    <source>
        <strain evidence="6 7">MZT7</strain>
    </source>
</reference>
<dbReference type="Pfam" id="PF00440">
    <property type="entry name" value="TetR_N"/>
    <property type="match status" value="1"/>
</dbReference>
<keyword evidence="3" id="KW-0804">Transcription</keyword>
<feature type="domain" description="HTH tetR-type" evidence="5">
    <location>
        <begin position="16"/>
        <end position="75"/>
    </location>
</feature>
<dbReference type="SUPFAM" id="SSF46689">
    <property type="entry name" value="Homeodomain-like"/>
    <property type="match status" value="1"/>
</dbReference>
<dbReference type="EMBL" id="CP082781">
    <property type="protein sequence ID" value="UGS27037.1"/>
    <property type="molecule type" value="Genomic_DNA"/>
</dbReference>
<evidence type="ECO:0000259" key="5">
    <source>
        <dbReference type="PROSITE" id="PS50977"/>
    </source>
</evidence>
<sequence length="219" mass="24179">MDPETRPDRGRAKEARANDRAVLEAARDVFAERGFDAPTSEIAARAGVGVASVYRRYGSKDELVHALRLLALEDVTRIATEVAEEETESAVARFLTRHLEEASSPLVTTFGRRLPTTPEIDRAAERLRDALDRLITQDRERGLVPPDYTAGEIMMAVAHLRPHLAISPERATALHLRQLDLYLAGLRQLARGAATQRGTALSWEDWVAFNSEQDGTIGG</sequence>
<evidence type="ECO:0000256" key="1">
    <source>
        <dbReference type="ARBA" id="ARBA00023015"/>
    </source>
</evidence>
<dbReference type="InterPro" id="IPR050109">
    <property type="entry name" value="HTH-type_TetR-like_transc_reg"/>
</dbReference>
<dbReference type="PANTHER" id="PTHR30055">
    <property type="entry name" value="HTH-TYPE TRANSCRIPTIONAL REGULATOR RUTR"/>
    <property type="match status" value="1"/>
</dbReference>
<keyword evidence="2 4" id="KW-0238">DNA-binding</keyword>
<dbReference type="InterPro" id="IPR036271">
    <property type="entry name" value="Tet_transcr_reg_TetR-rel_C_sf"/>
</dbReference>